<organism evidence="6 7">
    <name type="scientific">Filimonas zeae</name>
    <dbReference type="NCBI Taxonomy" id="1737353"/>
    <lineage>
        <taxon>Bacteria</taxon>
        <taxon>Pseudomonadati</taxon>
        <taxon>Bacteroidota</taxon>
        <taxon>Chitinophagia</taxon>
        <taxon>Chitinophagales</taxon>
        <taxon>Chitinophagaceae</taxon>
        <taxon>Filimonas</taxon>
    </lineage>
</organism>
<comment type="similarity">
    <text evidence="1 2">Belongs to the glycosyl hydrolase 13 family.</text>
</comment>
<protein>
    <recommendedName>
        <fullName evidence="3">Alpha-amylase</fullName>
        <ecNumber evidence="3">3.2.1.1</ecNumber>
    </recommendedName>
</protein>
<reference evidence="6" key="2">
    <citation type="submission" date="2020-09" db="EMBL/GenBank/DDBJ databases">
        <authorList>
            <person name="Sun Q."/>
            <person name="Zhou Y."/>
        </authorList>
    </citation>
    <scope>NUCLEOTIDE SEQUENCE</scope>
    <source>
        <strain evidence="6">CGMCC 1.15290</strain>
    </source>
</reference>
<dbReference type="EMBL" id="BMIB01000001">
    <property type="protein sequence ID" value="GGH57309.1"/>
    <property type="molecule type" value="Genomic_DNA"/>
</dbReference>
<sequence>MKNSVILSLLLGSFISAIQAQPVATYTAQDRWYKNAVIYNLDVKTFQDSDGDGTGDFRGMAERLDYLRALGVDVLWLAPFQPSPLKDDGYDVADYYGIDSTCGTPGDFVFFMRECEKRGIRVMMDVVLNHTSDEHPWFTKARIDTGSMYHQWYAWATRRPENYNKGMAFPGVQQEVWTQDSVTRKWYFHRFYRFQPDLNFSNPFLVEEAERILAYWLKLGISGFRLDAVPFMIEVAQPGNDEPPQLYDLIPRMQRFAQWNRGDAILLGEANVPPADNSKYFGSKGDGLQMMFNFYANQYLFYALATGKTALLKKALTETRPQSEVSQWAYFLRNHDEIDLGRLTDAQRKEVYQAFGPDTSMQLYNRGIRRRLAPMFNNNRQMLDMAYSLLFSLPGTPVIRYGDEIGMGDDLRLQERLAVRTPMQWSDAANAGFTSAAMPFRPVISNDTFGYRKVNVDAQQLQNGSLLQLMKQLIALRKEHPEIGMGNWQLLETNNDNVLAIQYRYNNRTTIAVHNFGRQPVKLSLAAITGNQLQNLLQQQKAIGESKGIWNIGLPAYGYRWFAAVPPSGK</sequence>
<dbReference type="InterPro" id="IPR045857">
    <property type="entry name" value="O16G_dom_2"/>
</dbReference>
<dbReference type="InterPro" id="IPR013780">
    <property type="entry name" value="Glyco_hydro_b"/>
</dbReference>
<name>A0A917MQ70_9BACT</name>
<evidence type="ECO:0000256" key="4">
    <source>
        <dbReference type="SAM" id="SignalP"/>
    </source>
</evidence>
<dbReference type="InterPro" id="IPR054049">
    <property type="entry name" value="SupH-like_C"/>
</dbReference>
<dbReference type="GO" id="GO:0005975">
    <property type="term" value="P:carbohydrate metabolic process"/>
    <property type="evidence" value="ECO:0007669"/>
    <property type="project" value="InterPro"/>
</dbReference>
<comment type="catalytic activity">
    <reaction evidence="3">
        <text>Endohydrolysis of (1-&gt;4)-alpha-D-glucosidic linkages in polysaccharides containing three or more (1-&gt;4)-alpha-linked D-glucose units.</text>
        <dbReference type="EC" id="3.2.1.1"/>
    </reaction>
</comment>
<keyword evidence="3" id="KW-0326">Glycosidase</keyword>
<feature type="signal peptide" evidence="4">
    <location>
        <begin position="1"/>
        <end position="20"/>
    </location>
</feature>
<comment type="caution">
    <text evidence="6">The sequence shown here is derived from an EMBL/GenBank/DDBJ whole genome shotgun (WGS) entry which is preliminary data.</text>
</comment>
<dbReference type="AlphaFoldDB" id="A0A917MQ70"/>
<evidence type="ECO:0000256" key="3">
    <source>
        <dbReference type="RuleBase" id="RU361134"/>
    </source>
</evidence>
<feature type="domain" description="Glycosyl hydrolase family 13 catalytic" evidence="5">
    <location>
        <begin position="40"/>
        <end position="441"/>
    </location>
</feature>
<dbReference type="InterPro" id="IPR006046">
    <property type="entry name" value="Alpha_amylase"/>
</dbReference>
<dbReference type="Pfam" id="PF22157">
    <property type="entry name" value="SupH-like_C"/>
    <property type="match status" value="1"/>
</dbReference>
<dbReference type="CDD" id="cd11334">
    <property type="entry name" value="AmyAc_TreS"/>
    <property type="match status" value="1"/>
</dbReference>
<dbReference type="GO" id="GO:0004556">
    <property type="term" value="F:alpha-amylase activity"/>
    <property type="evidence" value="ECO:0007669"/>
    <property type="project" value="UniProtKB-UniRule"/>
</dbReference>
<dbReference type="Proteomes" id="UP000627292">
    <property type="component" value="Unassembled WGS sequence"/>
</dbReference>
<dbReference type="SUPFAM" id="SSF51011">
    <property type="entry name" value="Glycosyl hydrolase domain"/>
    <property type="match status" value="1"/>
</dbReference>
<dbReference type="PANTHER" id="PTHR10357:SF219">
    <property type="entry name" value="MALTOSE ALPHA-D-GLUCOSYLTRANSFERASE"/>
    <property type="match status" value="1"/>
</dbReference>
<dbReference type="Pfam" id="PF00128">
    <property type="entry name" value="Alpha-amylase"/>
    <property type="match status" value="2"/>
</dbReference>
<evidence type="ECO:0000256" key="2">
    <source>
        <dbReference type="RuleBase" id="RU003615"/>
    </source>
</evidence>
<proteinExistence type="inferred from homology"/>
<feature type="chain" id="PRO_5037760420" description="Alpha-amylase" evidence="4">
    <location>
        <begin position="21"/>
        <end position="570"/>
    </location>
</feature>
<dbReference type="InterPro" id="IPR017853">
    <property type="entry name" value="GH"/>
</dbReference>
<keyword evidence="3" id="KW-0119">Carbohydrate metabolism</keyword>
<dbReference type="GO" id="GO:0043169">
    <property type="term" value="F:cation binding"/>
    <property type="evidence" value="ECO:0007669"/>
    <property type="project" value="InterPro"/>
</dbReference>
<dbReference type="SUPFAM" id="SSF51445">
    <property type="entry name" value="(Trans)glycosidases"/>
    <property type="match status" value="1"/>
</dbReference>
<reference evidence="6" key="1">
    <citation type="journal article" date="2014" name="Int. J. Syst. Evol. Microbiol.">
        <title>Complete genome sequence of Corynebacterium casei LMG S-19264T (=DSM 44701T), isolated from a smear-ripened cheese.</title>
        <authorList>
            <consortium name="US DOE Joint Genome Institute (JGI-PGF)"/>
            <person name="Walter F."/>
            <person name="Albersmeier A."/>
            <person name="Kalinowski J."/>
            <person name="Ruckert C."/>
        </authorList>
    </citation>
    <scope>NUCLEOTIDE SEQUENCE</scope>
    <source>
        <strain evidence="6">CGMCC 1.15290</strain>
    </source>
</reference>
<dbReference type="InterPro" id="IPR006047">
    <property type="entry name" value="GH13_cat_dom"/>
</dbReference>
<dbReference type="SMART" id="SM00642">
    <property type="entry name" value="Aamy"/>
    <property type="match status" value="1"/>
</dbReference>
<dbReference type="Gene3D" id="2.60.40.1180">
    <property type="entry name" value="Golgi alpha-mannosidase II"/>
    <property type="match status" value="1"/>
</dbReference>
<evidence type="ECO:0000313" key="6">
    <source>
        <dbReference type="EMBL" id="GGH57309.1"/>
    </source>
</evidence>
<dbReference type="RefSeq" id="WP_188949789.1">
    <property type="nucleotide sequence ID" value="NZ_BMIB01000001.1"/>
</dbReference>
<keyword evidence="3" id="KW-0378">Hydrolase</keyword>
<dbReference type="PRINTS" id="PR00110">
    <property type="entry name" value="ALPHAAMYLASE"/>
</dbReference>
<dbReference type="Gene3D" id="3.20.20.80">
    <property type="entry name" value="Glycosidases"/>
    <property type="match status" value="1"/>
</dbReference>
<keyword evidence="4" id="KW-0732">Signal</keyword>
<gene>
    <name evidence="6" type="ORF">GCM10011379_01860</name>
</gene>
<dbReference type="PANTHER" id="PTHR10357">
    <property type="entry name" value="ALPHA-AMYLASE FAMILY MEMBER"/>
    <property type="match status" value="1"/>
</dbReference>
<evidence type="ECO:0000313" key="7">
    <source>
        <dbReference type="Proteomes" id="UP000627292"/>
    </source>
</evidence>
<dbReference type="Gene3D" id="3.90.400.10">
    <property type="entry name" value="Oligo-1,6-glucosidase, Domain 2"/>
    <property type="match status" value="1"/>
</dbReference>
<accession>A0A917MQ70</accession>
<dbReference type="EC" id="3.2.1.1" evidence="3"/>
<keyword evidence="7" id="KW-1185">Reference proteome</keyword>
<evidence type="ECO:0000259" key="5">
    <source>
        <dbReference type="SMART" id="SM00642"/>
    </source>
</evidence>
<evidence type="ECO:0000256" key="1">
    <source>
        <dbReference type="ARBA" id="ARBA00008061"/>
    </source>
</evidence>